<keyword evidence="1" id="KW-0812">Transmembrane</keyword>
<evidence type="ECO:0000313" key="3">
    <source>
        <dbReference type="EMBL" id="KAA9026111.1"/>
    </source>
</evidence>
<sequence length="261" mass="29944">MKSKLWIVIILGLLLLSPIASANEETSPIDQLNALSDEALQLTKSKRYGDAKKILEAFSDKFSSVTVKENTFTMDELRIVTIAHNEAIEATTNVSMNPDERINRVTKFRLVIDAISTTKHPLWTKMEEPILAVFDEVKEAAFNGNQDAFYTSLNSFLSLYEVINPSMKLDVSTERFQKLDTRINYINHYRQDVLSKQNSMKELLILENDLQSIFDDLEADETEPSLWWVIISTGSIIIVTLSYVGWRKYVGEKERRKNRSI</sequence>
<dbReference type="Pfam" id="PF09577">
    <property type="entry name" value="Spore_YpjB"/>
    <property type="match status" value="1"/>
</dbReference>
<keyword evidence="1" id="KW-0472">Membrane</keyword>
<evidence type="ECO:0000313" key="4">
    <source>
        <dbReference type="Proteomes" id="UP000326671"/>
    </source>
</evidence>
<dbReference type="NCBIfam" id="TIGR02878">
    <property type="entry name" value="spore_ypjB"/>
    <property type="match status" value="1"/>
</dbReference>
<dbReference type="EMBL" id="VYKL01000015">
    <property type="protein sequence ID" value="KAA9026111.1"/>
    <property type="molecule type" value="Genomic_DNA"/>
</dbReference>
<dbReference type="OrthoDB" id="2988195at2"/>
<gene>
    <name evidence="3" type="primary">ypjB</name>
    <name evidence="3" type="ORF">F4V44_09560</name>
</gene>
<keyword evidence="1" id="KW-1133">Transmembrane helix</keyword>
<evidence type="ECO:0000256" key="1">
    <source>
        <dbReference type="SAM" id="Phobius"/>
    </source>
</evidence>
<dbReference type="InterPro" id="IPR014231">
    <property type="entry name" value="Spore_YpjB"/>
</dbReference>
<keyword evidence="2" id="KW-0732">Signal</keyword>
<reference evidence="3 4" key="1">
    <citation type="submission" date="2019-09" db="EMBL/GenBank/DDBJ databases">
        <title>Whole genome sequences of isolates from the Mars Exploration Rovers.</title>
        <authorList>
            <person name="Seuylemezian A."/>
            <person name="Vaishampayan P."/>
        </authorList>
    </citation>
    <scope>NUCLEOTIDE SEQUENCE [LARGE SCALE GENOMIC DNA]</scope>
    <source>
        <strain evidence="3 4">MER_TA_151</strain>
    </source>
</reference>
<dbReference type="RefSeq" id="WP_150439761.1">
    <property type="nucleotide sequence ID" value="NZ_VYKL01000015.1"/>
</dbReference>
<dbReference type="Proteomes" id="UP000326671">
    <property type="component" value="Unassembled WGS sequence"/>
</dbReference>
<keyword evidence="4" id="KW-1185">Reference proteome</keyword>
<organism evidence="3 4">
    <name type="scientific">Niallia endozanthoxylica</name>
    <dbReference type="NCBI Taxonomy" id="2036016"/>
    <lineage>
        <taxon>Bacteria</taxon>
        <taxon>Bacillati</taxon>
        <taxon>Bacillota</taxon>
        <taxon>Bacilli</taxon>
        <taxon>Bacillales</taxon>
        <taxon>Bacillaceae</taxon>
        <taxon>Niallia</taxon>
    </lineage>
</organism>
<feature type="chain" id="PRO_5023931448" evidence="2">
    <location>
        <begin position="23"/>
        <end position="261"/>
    </location>
</feature>
<accession>A0A5J5HVB7</accession>
<comment type="caution">
    <text evidence="3">The sequence shown here is derived from an EMBL/GenBank/DDBJ whole genome shotgun (WGS) entry which is preliminary data.</text>
</comment>
<dbReference type="AlphaFoldDB" id="A0A5J5HVB7"/>
<proteinExistence type="predicted"/>
<name>A0A5J5HVB7_9BACI</name>
<feature type="signal peptide" evidence="2">
    <location>
        <begin position="1"/>
        <end position="22"/>
    </location>
</feature>
<evidence type="ECO:0000256" key="2">
    <source>
        <dbReference type="SAM" id="SignalP"/>
    </source>
</evidence>
<protein>
    <submittedName>
        <fullName evidence="3">Sporulation protein YpjB</fullName>
    </submittedName>
</protein>
<feature type="transmembrane region" description="Helical" evidence="1">
    <location>
        <begin position="226"/>
        <end position="246"/>
    </location>
</feature>